<protein>
    <submittedName>
        <fullName evidence="1">Uncharacterized protein</fullName>
    </submittedName>
</protein>
<evidence type="ECO:0000313" key="2">
    <source>
        <dbReference type="Proteomes" id="UP000322667"/>
    </source>
</evidence>
<dbReference type="AlphaFoldDB" id="A0A5D2K5Z3"/>
<name>A0A5D2K5Z3_GOSTO</name>
<sequence length="36" mass="4076">MNDTMSKSILLTLNGRVPGCVSHKGVWAHFRLFVLF</sequence>
<accession>A0A5D2K5Z3</accession>
<keyword evidence="2" id="KW-1185">Reference proteome</keyword>
<gene>
    <name evidence="1" type="ORF">ES332_D07G101400v1</name>
</gene>
<evidence type="ECO:0000313" key="1">
    <source>
        <dbReference type="EMBL" id="TYH62169.1"/>
    </source>
</evidence>
<organism evidence="1 2">
    <name type="scientific">Gossypium tomentosum</name>
    <name type="common">Hawaiian cotton</name>
    <name type="synonym">Gossypium sandvicense</name>
    <dbReference type="NCBI Taxonomy" id="34277"/>
    <lineage>
        <taxon>Eukaryota</taxon>
        <taxon>Viridiplantae</taxon>
        <taxon>Streptophyta</taxon>
        <taxon>Embryophyta</taxon>
        <taxon>Tracheophyta</taxon>
        <taxon>Spermatophyta</taxon>
        <taxon>Magnoliopsida</taxon>
        <taxon>eudicotyledons</taxon>
        <taxon>Gunneridae</taxon>
        <taxon>Pentapetalae</taxon>
        <taxon>rosids</taxon>
        <taxon>malvids</taxon>
        <taxon>Malvales</taxon>
        <taxon>Malvaceae</taxon>
        <taxon>Malvoideae</taxon>
        <taxon>Gossypium</taxon>
    </lineage>
</organism>
<reference evidence="1 2" key="1">
    <citation type="submission" date="2019-07" db="EMBL/GenBank/DDBJ databases">
        <title>WGS assembly of Gossypium tomentosum.</title>
        <authorList>
            <person name="Chen Z.J."/>
            <person name="Sreedasyam A."/>
            <person name="Ando A."/>
            <person name="Song Q."/>
            <person name="De L."/>
            <person name="Hulse-Kemp A."/>
            <person name="Ding M."/>
            <person name="Ye W."/>
            <person name="Kirkbride R."/>
            <person name="Jenkins J."/>
            <person name="Plott C."/>
            <person name="Lovell J."/>
            <person name="Lin Y.-M."/>
            <person name="Vaughn R."/>
            <person name="Liu B."/>
            <person name="Li W."/>
            <person name="Simpson S."/>
            <person name="Scheffler B."/>
            <person name="Saski C."/>
            <person name="Grover C."/>
            <person name="Hu G."/>
            <person name="Conover J."/>
            <person name="Carlson J."/>
            <person name="Shu S."/>
            <person name="Boston L."/>
            <person name="Williams M."/>
            <person name="Peterson D."/>
            <person name="Mcgee K."/>
            <person name="Jones D."/>
            <person name="Wendel J."/>
            <person name="Stelly D."/>
            <person name="Grimwood J."/>
            <person name="Schmutz J."/>
        </authorList>
    </citation>
    <scope>NUCLEOTIDE SEQUENCE [LARGE SCALE GENOMIC DNA]</scope>
    <source>
        <strain evidence="1">7179.01</strain>
    </source>
</reference>
<dbReference type="EMBL" id="CM017629">
    <property type="protein sequence ID" value="TYH62169.1"/>
    <property type="molecule type" value="Genomic_DNA"/>
</dbReference>
<dbReference type="Proteomes" id="UP000322667">
    <property type="component" value="Chromosome D07"/>
</dbReference>
<proteinExistence type="predicted"/>